<feature type="transmembrane region" description="Helical" evidence="1">
    <location>
        <begin position="131"/>
        <end position="152"/>
    </location>
</feature>
<organism evidence="2 3">
    <name type="scientific">Cetraspora pellucida</name>
    <dbReference type="NCBI Taxonomy" id="1433469"/>
    <lineage>
        <taxon>Eukaryota</taxon>
        <taxon>Fungi</taxon>
        <taxon>Fungi incertae sedis</taxon>
        <taxon>Mucoromycota</taxon>
        <taxon>Glomeromycotina</taxon>
        <taxon>Glomeromycetes</taxon>
        <taxon>Diversisporales</taxon>
        <taxon>Gigasporaceae</taxon>
        <taxon>Cetraspora</taxon>
    </lineage>
</organism>
<dbReference type="OrthoDB" id="2428977at2759"/>
<keyword evidence="3" id="KW-1185">Reference proteome</keyword>
<keyword evidence="1" id="KW-1133">Transmembrane helix</keyword>
<gene>
    <name evidence="2" type="ORF">CPELLU_LOCUS6853</name>
</gene>
<keyword evidence="1" id="KW-0812">Transmembrane</keyword>
<evidence type="ECO:0000313" key="3">
    <source>
        <dbReference type="Proteomes" id="UP000789759"/>
    </source>
</evidence>
<proteinExistence type="predicted"/>
<name>A0A9N9GF93_9GLOM</name>
<feature type="transmembrane region" description="Helical" evidence="1">
    <location>
        <begin position="180"/>
        <end position="200"/>
    </location>
</feature>
<reference evidence="2" key="1">
    <citation type="submission" date="2021-06" db="EMBL/GenBank/DDBJ databases">
        <authorList>
            <person name="Kallberg Y."/>
            <person name="Tangrot J."/>
            <person name="Rosling A."/>
        </authorList>
    </citation>
    <scope>NUCLEOTIDE SEQUENCE</scope>
    <source>
        <strain evidence="2">FL966</strain>
    </source>
</reference>
<keyword evidence="1" id="KW-0472">Membrane</keyword>
<feature type="transmembrane region" description="Helical" evidence="1">
    <location>
        <begin position="158"/>
        <end position="175"/>
    </location>
</feature>
<accession>A0A9N9GF93</accession>
<sequence>MNKVQFFTGLKISVRKRRNASDSSKILKPSETDENYDIVVDGVSYYFIIVIIFAIAWCILWLFKLYLIAAIIHLFLFVAIAYICLTIDLYYESKGFFDNLLIRKPFSMWAGFALYTTILSFWIAIPALDTVFLSVIALIILIIVGLFVVDYYPFKDSSFSIAILWVLIGISCYQVKVIPVFTVTVLGSGLITGGILKSIFDWYDEQQNSLAMLN</sequence>
<evidence type="ECO:0000256" key="1">
    <source>
        <dbReference type="SAM" id="Phobius"/>
    </source>
</evidence>
<feature type="transmembrane region" description="Helical" evidence="1">
    <location>
        <begin position="70"/>
        <end position="91"/>
    </location>
</feature>
<feature type="transmembrane region" description="Helical" evidence="1">
    <location>
        <begin position="43"/>
        <end position="63"/>
    </location>
</feature>
<evidence type="ECO:0000313" key="2">
    <source>
        <dbReference type="EMBL" id="CAG8597937.1"/>
    </source>
</evidence>
<dbReference type="Proteomes" id="UP000789759">
    <property type="component" value="Unassembled WGS sequence"/>
</dbReference>
<dbReference type="AlphaFoldDB" id="A0A9N9GF93"/>
<feature type="transmembrane region" description="Helical" evidence="1">
    <location>
        <begin position="106"/>
        <end position="124"/>
    </location>
</feature>
<dbReference type="EMBL" id="CAJVQA010004392">
    <property type="protein sequence ID" value="CAG8597937.1"/>
    <property type="molecule type" value="Genomic_DNA"/>
</dbReference>
<comment type="caution">
    <text evidence="2">The sequence shown here is derived from an EMBL/GenBank/DDBJ whole genome shotgun (WGS) entry which is preliminary data.</text>
</comment>
<protein>
    <submittedName>
        <fullName evidence="2">16562_t:CDS:1</fullName>
    </submittedName>
</protein>